<evidence type="ECO:0000313" key="3">
    <source>
        <dbReference type="Proteomes" id="UP000515312"/>
    </source>
</evidence>
<organism evidence="2 3">
    <name type="scientific">Alloacidobacterium dinghuense</name>
    <dbReference type="NCBI Taxonomy" id="2763107"/>
    <lineage>
        <taxon>Bacteria</taxon>
        <taxon>Pseudomonadati</taxon>
        <taxon>Acidobacteriota</taxon>
        <taxon>Terriglobia</taxon>
        <taxon>Terriglobales</taxon>
        <taxon>Acidobacteriaceae</taxon>
        <taxon>Alloacidobacterium</taxon>
    </lineage>
</organism>
<keyword evidence="1" id="KW-0732">Signal</keyword>
<protein>
    <recommendedName>
        <fullName evidence="4">Muconolactone delta-isomerase</fullName>
    </recommendedName>
</protein>
<dbReference type="Gene3D" id="3.30.70.1060">
    <property type="entry name" value="Dimeric alpha+beta barrel"/>
    <property type="match status" value="1"/>
</dbReference>
<dbReference type="RefSeq" id="WP_186746623.1">
    <property type="nucleotide sequence ID" value="NZ_CP060394.1"/>
</dbReference>
<dbReference type="EMBL" id="CP060394">
    <property type="protein sequence ID" value="QNI34442.1"/>
    <property type="molecule type" value="Genomic_DNA"/>
</dbReference>
<gene>
    <name evidence="2" type="ORF">H7849_11430</name>
</gene>
<evidence type="ECO:0000313" key="2">
    <source>
        <dbReference type="EMBL" id="QNI34442.1"/>
    </source>
</evidence>
<reference evidence="2 3" key="1">
    <citation type="submission" date="2020-08" db="EMBL/GenBank/DDBJ databases">
        <title>Edaphobacter telluris sp. nov. and Acidobacterium dinghuensis sp. nov., two acidobacteria isolated from forest soil.</title>
        <authorList>
            <person name="Fu J."/>
            <person name="Qiu L."/>
        </authorList>
    </citation>
    <scope>NUCLEOTIDE SEQUENCE [LARGE SCALE GENOMIC DNA]</scope>
    <source>
        <strain evidence="2">4Y35</strain>
    </source>
</reference>
<accession>A0A7G8BPH2</accession>
<proteinExistence type="predicted"/>
<evidence type="ECO:0000256" key="1">
    <source>
        <dbReference type="SAM" id="SignalP"/>
    </source>
</evidence>
<dbReference type="Proteomes" id="UP000515312">
    <property type="component" value="Chromosome"/>
</dbReference>
<feature type="chain" id="PRO_5028821281" description="Muconolactone delta-isomerase" evidence="1">
    <location>
        <begin position="26"/>
        <end position="136"/>
    </location>
</feature>
<evidence type="ECO:0008006" key="4">
    <source>
        <dbReference type="Google" id="ProtNLM"/>
    </source>
</evidence>
<name>A0A7G8BPH2_9BACT</name>
<sequence>MNFMTSLLIAALPVASLAQSQSGTASGVPSVAIPPPSEVLVIETPRQGVTPQQIIAVMPSEVRTTVKLYLDGKIREWYSRGNGKGVVFLVDAKTEDEARAIMETLPLAKEQLMDHEYIPVGPLMPLRMLIGPGAQQ</sequence>
<keyword evidence="3" id="KW-1185">Reference proteome</keyword>
<dbReference type="AlphaFoldDB" id="A0A7G8BPH2"/>
<feature type="signal peptide" evidence="1">
    <location>
        <begin position="1"/>
        <end position="25"/>
    </location>
</feature>
<dbReference type="KEGG" id="adin:H7849_11430"/>